<dbReference type="SMART" id="SM00382">
    <property type="entry name" value="AAA"/>
    <property type="match status" value="1"/>
</dbReference>
<organism evidence="3">
    <name type="scientific">Nitrososphaera viennensis</name>
    <dbReference type="NCBI Taxonomy" id="1034015"/>
    <lineage>
        <taxon>Archaea</taxon>
        <taxon>Nitrososphaerota</taxon>
        <taxon>Nitrososphaeria</taxon>
        <taxon>Nitrososphaerales</taxon>
        <taxon>Nitrososphaeraceae</taxon>
        <taxon>Nitrososphaera</taxon>
    </lineage>
</organism>
<accession>A0A977IGU7</accession>
<dbReference type="CDD" id="cd00009">
    <property type="entry name" value="AAA"/>
    <property type="match status" value="1"/>
</dbReference>
<dbReference type="AlphaFoldDB" id="A0A977IGU7"/>
<dbReference type="SUPFAM" id="SSF52540">
    <property type="entry name" value="P-loop containing nucleoside triphosphate hydrolases"/>
    <property type="match status" value="1"/>
</dbReference>
<evidence type="ECO:0000259" key="2">
    <source>
        <dbReference type="SMART" id="SM00382"/>
    </source>
</evidence>
<dbReference type="InterPro" id="IPR003959">
    <property type="entry name" value="ATPase_AAA_core"/>
</dbReference>
<sequence length="427" mass="46457">MPPSSSSPSLMWSEVHRPQRVEQMVGNEDARIAVVKWLSGWVSGTKPLLLVGPPGVGKTTIVHALARQFDYDLVEMNASDVRNRDSIEARIKPVFANTGLFGRKILLFLDEVDGISGREDSGGLDALVDLIKEPTVPVIMAANEKSAKIKELAKGCKVVEFAPVPPRLLLMFLDHVLAKEKAKLGPGDKVSIVVNSGGDIRSLLNSAQSRAAGYATVSNRDVTEIDIADAINGYFAAKDRAAAMQALARADASFPDPRYEGMSPETRRKDMVATLFSSIVSSHAAADKESLAELLDVLSRADMVVGRVSRNRQWSLLRYVRDMLAGGLYVKSRGKDIKYNQYTMPWPVMGPIFARSQTIRKIASAVGPAMNVSRSTASSVVLPYLVRAIIDEKVDVSEFAVTNFGDESIGESLGKEVERAKGARKKQ</sequence>
<dbReference type="PANTHER" id="PTHR23389">
    <property type="entry name" value="CHROMOSOME TRANSMISSION FIDELITY FACTOR 18"/>
    <property type="match status" value="1"/>
</dbReference>
<dbReference type="Pfam" id="PF00004">
    <property type="entry name" value="AAA"/>
    <property type="match status" value="1"/>
</dbReference>
<dbReference type="PANTHER" id="PTHR23389:SF6">
    <property type="entry name" value="REPLICATION FACTOR C SUBUNIT 1"/>
    <property type="match status" value="1"/>
</dbReference>
<dbReference type="GO" id="GO:0016887">
    <property type="term" value="F:ATP hydrolysis activity"/>
    <property type="evidence" value="ECO:0007669"/>
    <property type="project" value="InterPro"/>
</dbReference>
<dbReference type="Gene3D" id="3.40.50.300">
    <property type="entry name" value="P-loop containing nucleotide triphosphate hydrolases"/>
    <property type="match status" value="1"/>
</dbReference>
<reference evidence="3" key="1">
    <citation type="submission" date="2022-08" db="EMBL/GenBank/DDBJ databases">
        <title>Dynamic responses of ammonia-oxidizing microbial communities induced by reactive oxygen species (ROS) in fluctuating redox aquifers.</title>
        <authorList>
            <person name="Wang P."/>
            <person name="Wang H."/>
        </authorList>
    </citation>
    <scope>NUCLEOTIDE SEQUENCE</scope>
    <source>
        <strain evidence="3">PLX03</strain>
    </source>
</reference>
<dbReference type="InterPro" id="IPR003593">
    <property type="entry name" value="AAA+_ATPase"/>
</dbReference>
<dbReference type="Proteomes" id="UP001059771">
    <property type="component" value="Chromosome"/>
</dbReference>
<dbReference type="GO" id="GO:0005524">
    <property type="term" value="F:ATP binding"/>
    <property type="evidence" value="ECO:0007669"/>
    <property type="project" value="InterPro"/>
</dbReference>
<dbReference type="EMBL" id="CP103305">
    <property type="protein sequence ID" value="UVS70481.1"/>
    <property type="molecule type" value="Genomic_DNA"/>
</dbReference>
<proteinExistence type="predicted"/>
<dbReference type="GO" id="GO:0006260">
    <property type="term" value="P:DNA replication"/>
    <property type="evidence" value="ECO:0007669"/>
    <property type="project" value="UniProtKB-KW"/>
</dbReference>
<dbReference type="InterPro" id="IPR027417">
    <property type="entry name" value="P-loop_NTPase"/>
</dbReference>
<gene>
    <name evidence="3" type="ORF">NWT39_06775</name>
</gene>
<protein>
    <submittedName>
        <fullName evidence="3">AAA family ATPase</fullName>
    </submittedName>
</protein>
<keyword evidence="1" id="KW-0235">DNA replication</keyword>
<evidence type="ECO:0000256" key="1">
    <source>
        <dbReference type="ARBA" id="ARBA00022705"/>
    </source>
</evidence>
<dbReference type="GeneID" id="74946629"/>
<name>A0A977IGU7_9ARCH</name>
<evidence type="ECO:0000313" key="3">
    <source>
        <dbReference type="EMBL" id="UVS70481.1"/>
    </source>
</evidence>
<feature type="domain" description="AAA+ ATPase" evidence="2">
    <location>
        <begin position="44"/>
        <end position="165"/>
    </location>
</feature>
<dbReference type="RefSeq" id="WP_084790672.1">
    <property type="nucleotide sequence ID" value="NZ_CP103305.1"/>
</dbReference>